<dbReference type="Pfam" id="PF00990">
    <property type="entry name" value="GGDEF"/>
    <property type="match status" value="1"/>
</dbReference>
<sequence length="595" mass="62556">AGPPTAAPPAPAGDREAMLRELAHARAEAARFRSLFDHHPDAAFALDPAGVLTAVNVACTELTGLPAARLVGTPFAELVDPDGRALTAARMAAVLAGAPHVWDVDILHANGRRSCTQVTAVPMVVDGAVRGVHGIARDITIHRVMEEQLTHQAFHDALTGLANRVLFRERAERSLLRAARARAGDGPPEHVAVLFLDLDDFKAVNDSLGHAEGDRLLESVAARLLKVTRGCDTVARLGGDEFAVLLDGMAGPDDAAAVVQRITAAVRVPVALEARELTVTCSVGLAHARDGDTADELLRNADVAMYRAKAAGKGRHAVFEPAMHAAVVARIQLEADLRRALARGELSLVYQPLVELDGGRLTGLEALVRWRHPARGLVAPGQFIPLAEETGLVVELGRWVLRAACAQLAAWDAALGAGAAPGVSVNVSGRQLDDPAFVGDVAAALADAALAPGRLTLEVTESVLMREPDVTLARLHALKALGVSLAVDDFGTGYSSLSYLQRFPVDALKIDKSFVDGVARGGSDAALARTIIALAEMLRIRSVAEGIEREDQRAQLAALGCQVGQGYLFARPLAPDEVVSAVAPAAAGRRPHSRV</sequence>
<dbReference type="SUPFAM" id="SSF55785">
    <property type="entry name" value="PYP-like sensor domain (PAS domain)"/>
    <property type="match status" value="1"/>
</dbReference>
<feature type="domain" description="GGDEF" evidence="3">
    <location>
        <begin position="189"/>
        <end position="321"/>
    </location>
</feature>
<dbReference type="InterPro" id="IPR052155">
    <property type="entry name" value="Biofilm_reg_signaling"/>
</dbReference>
<dbReference type="InterPro" id="IPR035965">
    <property type="entry name" value="PAS-like_dom_sf"/>
</dbReference>
<evidence type="ECO:0000259" key="1">
    <source>
        <dbReference type="PROSITE" id="PS50112"/>
    </source>
</evidence>
<dbReference type="NCBIfam" id="TIGR00254">
    <property type="entry name" value="GGDEF"/>
    <property type="match status" value="1"/>
</dbReference>
<dbReference type="PANTHER" id="PTHR44757">
    <property type="entry name" value="DIGUANYLATE CYCLASE DGCP"/>
    <property type="match status" value="1"/>
</dbReference>
<accession>A0A6J4LQW7</accession>
<feature type="non-terminal residue" evidence="4">
    <location>
        <position position="1"/>
    </location>
</feature>
<dbReference type="FunFam" id="3.20.20.450:FF:000001">
    <property type="entry name" value="Cyclic di-GMP phosphodiesterase yahA"/>
    <property type="match status" value="1"/>
</dbReference>
<feature type="domain" description="EAL" evidence="2">
    <location>
        <begin position="330"/>
        <end position="586"/>
    </location>
</feature>
<dbReference type="CDD" id="cd00130">
    <property type="entry name" value="PAS"/>
    <property type="match status" value="1"/>
</dbReference>
<reference evidence="4" key="1">
    <citation type="submission" date="2020-02" db="EMBL/GenBank/DDBJ databases">
        <authorList>
            <person name="Meier V. D."/>
        </authorList>
    </citation>
    <scope>NUCLEOTIDE SEQUENCE</scope>
    <source>
        <strain evidence="4">AVDCRST_MAG11</strain>
    </source>
</reference>
<dbReference type="InterPro" id="IPR013656">
    <property type="entry name" value="PAS_4"/>
</dbReference>
<evidence type="ECO:0000313" key="4">
    <source>
        <dbReference type="EMBL" id="CAA9339079.1"/>
    </source>
</evidence>
<dbReference type="InterPro" id="IPR000014">
    <property type="entry name" value="PAS"/>
</dbReference>
<dbReference type="EMBL" id="CADCTU010000634">
    <property type="protein sequence ID" value="CAA9339079.1"/>
    <property type="molecule type" value="Genomic_DNA"/>
</dbReference>
<dbReference type="SMART" id="SM00267">
    <property type="entry name" value="GGDEF"/>
    <property type="match status" value="1"/>
</dbReference>
<dbReference type="CDD" id="cd01948">
    <property type="entry name" value="EAL"/>
    <property type="match status" value="1"/>
</dbReference>
<dbReference type="SUPFAM" id="SSF55073">
    <property type="entry name" value="Nucleotide cyclase"/>
    <property type="match status" value="1"/>
</dbReference>
<dbReference type="CDD" id="cd01949">
    <property type="entry name" value="GGDEF"/>
    <property type="match status" value="1"/>
</dbReference>
<dbReference type="InterPro" id="IPR029787">
    <property type="entry name" value="Nucleotide_cyclase"/>
</dbReference>
<dbReference type="InterPro" id="IPR001633">
    <property type="entry name" value="EAL_dom"/>
</dbReference>
<name>A0A6J4LQW7_9BACT</name>
<dbReference type="SMART" id="SM00052">
    <property type="entry name" value="EAL"/>
    <property type="match status" value="1"/>
</dbReference>
<evidence type="ECO:0000259" key="3">
    <source>
        <dbReference type="PROSITE" id="PS50887"/>
    </source>
</evidence>
<dbReference type="Pfam" id="PF08448">
    <property type="entry name" value="PAS_4"/>
    <property type="match status" value="1"/>
</dbReference>
<dbReference type="SMART" id="SM00091">
    <property type="entry name" value="PAS"/>
    <property type="match status" value="1"/>
</dbReference>
<protein>
    <submittedName>
        <fullName evidence="4">Diguanylate cyclase/phosphodiesterase (GGDEF &amp; EAL domains) with PAS/PAC sensor(S)</fullName>
    </submittedName>
</protein>
<dbReference type="Gene3D" id="3.20.20.450">
    <property type="entry name" value="EAL domain"/>
    <property type="match status" value="1"/>
</dbReference>
<organism evidence="4">
    <name type="scientific">uncultured Gemmatimonadaceae bacterium</name>
    <dbReference type="NCBI Taxonomy" id="246130"/>
    <lineage>
        <taxon>Bacteria</taxon>
        <taxon>Pseudomonadati</taxon>
        <taxon>Gemmatimonadota</taxon>
        <taxon>Gemmatimonadia</taxon>
        <taxon>Gemmatimonadales</taxon>
        <taxon>Gemmatimonadaceae</taxon>
        <taxon>environmental samples</taxon>
    </lineage>
</organism>
<dbReference type="NCBIfam" id="TIGR00229">
    <property type="entry name" value="sensory_box"/>
    <property type="match status" value="1"/>
</dbReference>
<dbReference type="PROSITE" id="PS50112">
    <property type="entry name" value="PAS"/>
    <property type="match status" value="1"/>
</dbReference>
<dbReference type="PROSITE" id="PS50887">
    <property type="entry name" value="GGDEF"/>
    <property type="match status" value="1"/>
</dbReference>
<dbReference type="Gene3D" id="3.30.450.20">
    <property type="entry name" value="PAS domain"/>
    <property type="match status" value="1"/>
</dbReference>
<proteinExistence type="predicted"/>
<dbReference type="Gene3D" id="3.30.70.270">
    <property type="match status" value="1"/>
</dbReference>
<dbReference type="InterPro" id="IPR035919">
    <property type="entry name" value="EAL_sf"/>
</dbReference>
<feature type="domain" description="PAS" evidence="1">
    <location>
        <begin position="28"/>
        <end position="98"/>
    </location>
</feature>
<gene>
    <name evidence="4" type="ORF">AVDCRST_MAG11-2891</name>
</gene>
<evidence type="ECO:0000259" key="2">
    <source>
        <dbReference type="PROSITE" id="PS50883"/>
    </source>
</evidence>
<dbReference type="PROSITE" id="PS50883">
    <property type="entry name" value="EAL"/>
    <property type="match status" value="1"/>
</dbReference>
<dbReference type="AlphaFoldDB" id="A0A6J4LQW7"/>
<dbReference type="Pfam" id="PF00563">
    <property type="entry name" value="EAL"/>
    <property type="match status" value="1"/>
</dbReference>
<dbReference type="PANTHER" id="PTHR44757:SF2">
    <property type="entry name" value="BIOFILM ARCHITECTURE MAINTENANCE PROTEIN MBAA"/>
    <property type="match status" value="1"/>
</dbReference>
<dbReference type="InterPro" id="IPR000160">
    <property type="entry name" value="GGDEF_dom"/>
</dbReference>
<dbReference type="InterPro" id="IPR043128">
    <property type="entry name" value="Rev_trsase/Diguanyl_cyclase"/>
</dbReference>
<dbReference type="SUPFAM" id="SSF141868">
    <property type="entry name" value="EAL domain-like"/>
    <property type="match status" value="1"/>
</dbReference>